<accession>A0A437A2N4</accession>
<name>A0A437A2N4_ARTFL</name>
<dbReference type="OrthoDB" id="3554680at2759"/>
<organism evidence="2 3">
    <name type="scientific">Arthrobotrys flagrans</name>
    <name type="common">Nematode-trapping fungus</name>
    <name type="synonym">Trichothecium flagrans</name>
    <dbReference type="NCBI Taxonomy" id="97331"/>
    <lineage>
        <taxon>Eukaryota</taxon>
        <taxon>Fungi</taxon>
        <taxon>Dikarya</taxon>
        <taxon>Ascomycota</taxon>
        <taxon>Pezizomycotina</taxon>
        <taxon>Orbiliomycetes</taxon>
        <taxon>Orbiliales</taxon>
        <taxon>Orbiliaceae</taxon>
        <taxon>Arthrobotrys</taxon>
    </lineage>
</organism>
<dbReference type="EMBL" id="SAEB01000006">
    <property type="protein sequence ID" value="RVD85406.1"/>
    <property type="molecule type" value="Genomic_DNA"/>
</dbReference>
<dbReference type="AlphaFoldDB" id="A0A437A2N4"/>
<dbReference type="RefSeq" id="XP_067490950.1">
    <property type="nucleotide sequence ID" value="XM_067632707.1"/>
</dbReference>
<evidence type="ECO:0000256" key="1">
    <source>
        <dbReference type="SAM" id="MobiDB-lite"/>
    </source>
</evidence>
<keyword evidence="3" id="KW-1185">Reference proteome</keyword>
<evidence type="ECO:0000313" key="3">
    <source>
        <dbReference type="Proteomes" id="UP000283090"/>
    </source>
</evidence>
<dbReference type="Proteomes" id="UP000283090">
    <property type="component" value="Unassembled WGS sequence"/>
</dbReference>
<protein>
    <submittedName>
        <fullName evidence="2">Uncharacterized protein</fullName>
    </submittedName>
</protein>
<evidence type="ECO:0000313" key="2">
    <source>
        <dbReference type="EMBL" id="RVD85406.1"/>
    </source>
</evidence>
<proteinExistence type="predicted"/>
<gene>
    <name evidence="2" type="ORF">DFL_003729</name>
</gene>
<comment type="caution">
    <text evidence="2">The sequence shown here is derived from an EMBL/GenBank/DDBJ whole genome shotgun (WGS) entry which is preliminary data.</text>
</comment>
<dbReference type="VEuPathDB" id="FungiDB:DFL_003729"/>
<dbReference type="GeneID" id="93586040"/>
<sequence length="400" mass="43517">MQSDHKQESDSTSDQPTASWKKKLSADQHTPRHVYFKDASQFFAVDASGSTSGRIMKLQQEFTERMHSGHTDDQVVMWGSHCGNPIKDIPTVPWTECMGGTEPTTILQNKQALEAIGESDVWYLLTDGGISGVPRLTQLALDTSVVAIPTIFVITGYKGNAPSNLNISVGIAFYANASDVMILFKDVATGILHIIAGKGCFAPLVAGGSQATSPDLSSWDVVRALKDEAEFMRLCEEQGIRIPSADSRPKISSGVIRLGAIWEQANENMVREHNDLVNHALEQLVALSGSNFTAEILDRRSNRAKRAGTVAEVGEIPLTSLDLDGPTFRGECRCTLALNGESLFRENLKTVLPTLEFKGANRKYIESQLFVALTGGLRTGASGVSQLFMTILDQVLCEKE</sequence>
<feature type="region of interest" description="Disordered" evidence="1">
    <location>
        <begin position="1"/>
        <end position="24"/>
    </location>
</feature>
<reference evidence="2 3" key="1">
    <citation type="submission" date="2019-01" db="EMBL/GenBank/DDBJ databases">
        <title>Intercellular communication is required for trap formation in the nematode-trapping fungus Duddingtonia flagrans.</title>
        <authorList>
            <person name="Youssar L."/>
            <person name="Wernet V."/>
            <person name="Hensel N."/>
            <person name="Hildebrandt H.-G."/>
            <person name="Fischer R."/>
        </authorList>
    </citation>
    <scope>NUCLEOTIDE SEQUENCE [LARGE SCALE GENOMIC DNA]</scope>
    <source>
        <strain evidence="2 3">CBS H-5679</strain>
    </source>
</reference>